<organism evidence="1">
    <name type="scientific">uncultured Caudovirales phage</name>
    <dbReference type="NCBI Taxonomy" id="2100421"/>
    <lineage>
        <taxon>Viruses</taxon>
        <taxon>Duplodnaviria</taxon>
        <taxon>Heunggongvirae</taxon>
        <taxon>Uroviricota</taxon>
        <taxon>Caudoviricetes</taxon>
        <taxon>Peduoviridae</taxon>
        <taxon>Maltschvirus</taxon>
        <taxon>Maltschvirus maltsch</taxon>
    </lineage>
</organism>
<evidence type="ECO:0000313" key="1">
    <source>
        <dbReference type="EMBL" id="CAB4154333.1"/>
    </source>
</evidence>
<sequence length="67" mass="7674">MDISNVGGTAEIAELLGCPKQQIFALRKRKDFPKPIRILASTPLWDLEEVRTFATTWTRRKSSNELQ</sequence>
<name>A0A6J5N620_9CAUD</name>
<reference evidence="1" key="1">
    <citation type="submission" date="2020-04" db="EMBL/GenBank/DDBJ databases">
        <authorList>
            <person name="Chiriac C."/>
            <person name="Salcher M."/>
            <person name="Ghai R."/>
            <person name="Kavagutti S V."/>
        </authorList>
    </citation>
    <scope>NUCLEOTIDE SEQUENCE</scope>
</reference>
<accession>A0A6J5N620</accession>
<protein>
    <submittedName>
        <fullName evidence="1">Uncharacterized protein</fullName>
    </submittedName>
</protein>
<dbReference type="EMBL" id="LR796612">
    <property type="protein sequence ID" value="CAB4154333.1"/>
    <property type="molecule type" value="Genomic_DNA"/>
</dbReference>
<proteinExistence type="predicted"/>
<gene>
    <name evidence="1" type="ORF">UFOVP629_64</name>
</gene>
<dbReference type="Gene3D" id="1.10.238.160">
    <property type="match status" value="1"/>
</dbReference>